<dbReference type="Proteomes" id="UP000608154">
    <property type="component" value="Unassembled WGS sequence"/>
</dbReference>
<gene>
    <name evidence="1" type="ORF">GCM10011494_03290</name>
</gene>
<dbReference type="EMBL" id="BMHK01000002">
    <property type="protein sequence ID" value="GGB88321.1"/>
    <property type="molecule type" value="Genomic_DNA"/>
</dbReference>
<reference evidence="1" key="1">
    <citation type="journal article" date="2014" name="Int. J. Syst. Evol. Microbiol.">
        <title>Complete genome sequence of Corynebacterium casei LMG S-19264T (=DSM 44701T), isolated from a smear-ripened cheese.</title>
        <authorList>
            <consortium name="US DOE Joint Genome Institute (JGI-PGF)"/>
            <person name="Walter F."/>
            <person name="Albersmeier A."/>
            <person name="Kalinowski J."/>
            <person name="Ruckert C."/>
        </authorList>
    </citation>
    <scope>NUCLEOTIDE SEQUENCE</scope>
    <source>
        <strain evidence="1">CGMCC 1.15095</strain>
    </source>
</reference>
<proteinExistence type="predicted"/>
<dbReference type="AlphaFoldDB" id="A0A916TQK9"/>
<organism evidence="1 2">
    <name type="scientific">Novosphingobium endophyticum</name>
    <dbReference type="NCBI Taxonomy" id="1955250"/>
    <lineage>
        <taxon>Bacteria</taxon>
        <taxon>Pseudomonadati</taxon>
        <taxon>Pseudomonadota</taxon>
        <taxon>Alphaproteobacteria</taxon>
        <taxon>Sphingomonadales</taxon>
        <taxon>Sphingomonadaceae</taxon>
        <taxon>Novosphingobium</taxon>
    </lineage>
</organism>
<dbReference type="SUPFAM" id="SSF160935">
    <property type="entry name" value="VPA0735-like"/>
    <property type="match status" value="1"/>
</dbReference>
<evidence type="ECO:0008006" key="3">
    <source>
        <dbReference type="Google" id="ProtNLM"/>
    </source>
</evidence>
<protein>
    <recommendedName>
        <fullName evidence="3">DUF1214 domain-containing protein</fullName>
    </recommendedName>
</protein>
<comment type="caution">
    <text evidence="1">The sequence shown here is derived from an EMBL/GenBank/DDBJ whole genome shotgun (WGS) entry which is preliminary data.</text>
</comment>
<accession>A0A916TQK9</accession>
<dbReference type="RefSeq" id="WP_188767655.1">
    <property type="nucleotide sequence ID" value="NZ_BMHK01000002.1"/>
</dbReference>
<evidence type="ECO:0000313" key="1">
    <source>
        <dbReference type="EMBL" id="GGB88321.1"/>
    </source>
</evidence>
<keyword evidence="2" id="KW-1185">Reference proteome</keyword>
<name>A0A916TQK9_9SPHN</name>
<evidence type="ECO:0000313" key="2">
    <source>
        <dbReference type="Proteomes" id="UP000608154"/>
    </source>
</evidence>
<reference evidence="1" key="2">
    <citation type="submission" date="2020-09" db="EMBL/GenBank/DDBJ databases">
        <authorList>
            <person name="Sun Q."/>
            <person name="Zhou Y."/>
        </authorList>
    </citation>
    <scope>NUCLEOTIDE SEQUENCE</scope>
    <source>
        <strain evidence="1">CGMCC 1.15095</strain>
    </source>
</reference>
<sequence length="338" mass="35219">MTGGWEILEAAIAEARALVAAEAPEPAIAAEGEAYVIRVVTAALGTAFMGHRLAQSGLTMALPVHGGPNPDYIMRHAAIDAAGRYRLQGRLNGSERVGVGLYTIGRNGAPLIAAYKAFDHTNCGPDGGFALDIAADAAGPDTLAIPSGARVLMVRVLHRDGSEPAHLDLSGGAPPRGPTLVTGSSERALGFVAGTVRANIAEYMNWVAAARDLPNALAEAPDALAATVIGDVETQYFLGGFDLAKGEWLEIVLPAGLPGYWSLHAYNYWYEHLVTPGVHDRNAVPEADGTIRIAMGPDVPAGASNGIDTLGRRRGALVCRIVGQTSPIAPPITRLRSS</sequence>